<evidence type="ECO:0000256" key="6">
    <source>
        <dbReference type="ARBA" id="ARBA00047942"/>
    </source>
</evidence>
<comment type="similarity">
    <text evidence="1">Belongs to the N(4)/N(6)-methyltransferase family.</text>
</comment>
<comment type="catalytic activity">
    <reaction evidence="6">
        <text>a 2'-deoxyadenosine in DNA + S-adenosyl-L-methionine = an N(6)-methyl-2'-deoxyadenosine in DNA + S-adenosyl-L-homocysteine + H(+)</text>
        <dbReference type="Rhea" id="RHEA:15197"/>
        <dbReference type="Rhea" id="RHEA-COMP:12418"/>
        <dbReference type="Rhea" id="RHEA-COMP:12419"/>
        <dbReference type="ChEBI" id="CHEBI:15378"/>
        <dbReference type="ChEBI" id="CHEBI:57856"/>
        <dbReference type="ChEBI" id="CHEBI:59789"/>
        <dbReference type="ChEBI" id="CHEBI:90615"/>
        <dbReference type="ChEBI" id="CHEBI:90616"/>
        <dbReference type="EC" id="2.1.1.72"/>
    </reaction>
</comment>
<dbReference type="GO" id="GO:0009307">
    <property type="term" value="P:DNA restriction-modification system"/>
    <property type="evidence" value="ECO:0007669"/>
    <property type="project" value="InterPro"/>
</dbReference>
<organism evidence="7">
    <name type="scientific">Geobacillus stearothermophilus</name>
    <name type="common">Bacillus stearothermophilus</name>
    <dbReference type="NCBI Taxonomy" id="1422"/>
    <lineage>
        <taxon>Bacteria</taxon>
        <taxon>Bacillati</taxon>
        <taxon>Bacillota</taxon>
        <taxon>Bacilli</taxon>
        <taxon>Bacillales</taxon>
        <taxon>Anoxybacillaceae</taxon>
        <taxon>Geobacillus</taxon>
    </lineage>
</organism>
<keyword evidence="3" id="KW-0489">Methyltransferase</keyword>
<keyword evidence="5" id="KW-0949">S-adenosyl-L-methionine</keyword>
<dbReference type="PRINTS" id="PR00505">
    <property type="entry name" value="D12N6MTFRASE"/>
</dbReference>
<dbReference type="GO" id="GO:0009007">
    <property type="term" value="F:site-specific DNA-methyltransferase (adenine-specific) activity"/>
    <property type="evidence" value="ECO:0007669"/>
    <property type="project" value="UniProtKB-EC"/>
</dbReference>
<evidence type="ECO:0000256" key="5">
    <source>
        <dbReference type="ARBA" id="ARBA00022691"/>
    </source>
</evidence>
<dbReference type="SUPFAM" id="SSF53335">
    <property type="entry name" value="S-adenosyl-L-methionine-dependent methyltransferases"/>
    <property type="match status" value="1"/>
</dbReference>
<name>E5Q8U4_GEOSE</name>
<gene>
    <name evidence="7" type="primary">bsrBIM1</name>
</gene>
<dbReference type="InterPro" id="IPR023095">
    <property type="entry name" value="Ade_MeTrfase_dom_2"/>
</dbReference>
<dbReference type="PANTHER" id="PTHR30481">
    <property type="entry name" value="DNA ADENINE METHYLASE"/>
    <property type="match status" value="1"/>
</dbReference>
<evidence type="ECO:0000256" key="4">
    <source>
        <dbReference type="ARBA" id="ARBA00022679"/>
    </source>
</evidence>
<keyword evidence="4" id="KW-0808">Transferase</keyword>
<dbReference type="AlphaFoldDB" id="E5Q8U4"/>
<dbReference type="EMBL" id="HQ636107">
    <property type="protein sequence ID" value="ADR72999.1"/>
    <property type="molecule type" value="Genomic_DNA"/>
</dbReference>
<dbReference type="GO" id="GO:1904047">
    <property type="term" value="F:S-adenosyl-L-methionine binding"/>
    <property type="evidence" value="ECO:0007669"/>
    <property type="project" value="TreeGrafter"/>
</dbReference>
<dbReference type="Gene3D" id="1.10.1020.10">
    <property type="entry name" value="Adenine-specific Methyltransferase, Domain 2"/>
    <property type="match status" value="1"/>
</dbReference>
<dbReference type="Gene3D" id="3.40.50.150">
    <property type="entry name" value="Vaccinia Virus protein VP39"/>
    <property type="match status" value="1"/>
</dbReference>
<dbReference type="EC" id="2.1.1.72" evidence="2"/>
<dbReference type="GO" id="GO:0032259">
    <property type="term" value="P:methylation"/>
    <property type="evidence" value="ECO:0007669"/>
    <property type="project" value="UniProtKB-KW"/>
</dbReference>
<dbReference type="InterPro" id="IPR012327">
    <property type="entry name" value="MeTrfase_D12"/>
</dbReference>
<dbReference type="GO" id="GO:0006298">
    <property type="term" value="P:mismatch repair"/>
    <property type="evidence" value="ECO:0007669"/>
    <property type="project" value="TreeGrafter"/>
</dbReference>
<dbReference type="InterPro" id="IPR029063">
    <property type="entry name" value="SAM-dependent_MTases_sf"/>
</dbReference>
<sequence>MATKTPIPFRYPGGKYYALNILKPYWTAINHDEYREPFVGGGSVFFAKNKVKFNWLNDIDSELIATYEVMSNPELREKLVEMLSKEEASKERWKEILEFKPSNKLEIAYRYYYLNRTSFSGKLSSPAWGYRPKRSLPPERWHERIIPCGQKLEGVKITNEDFESVIKAPKQGNHVLLFVDPPYYKPPKTKHYRNGFSLDDHIRLANILKETEHSFFLTYDDVPEIRELYSWAYIHEAAFFYRVDNSSVQAGKRRLGFELIITNYEMSEQIKLF</sequence>
<protein>
    <recommendedName>
        <fullName evidence="2">site-specific DNA-methyltransferase (adenine-specific)</fullName>
        <ecNumber evidence="2">2.1.1.72</ecNumber>
    </recommendedName>
</protein>
<dbReference type="Pfam" id="PF02086">
    <property type="entry name" value="MethyltransfD12"/>
    <property type="match status" value="1"/>
</dbReference>
<dbReference type="InterPro" id="IPR012263">
    <property type="entry name" value="M_m6A_EcoRV"/>
</dbReference>
<evidence type="ECO:0000256" key="2">
    <source>
        <dbReference type="ARBA" id="ARBA00011900"/>
    </source>
</evidence>
<dbReference type="GO" id="GO:0043565">
    <property type="term" value="F:sequence-specific DNA binding"/>
    <property type="evidence" value="ECO:0007669"/>
    <property type="project" value="TreeGrafter"/>
</dbReference>
<evidence type="ECO:0000256" key="1">
    <source>
        <dbReference type="ARBA" id="ARBA00006594"/>
    </source>
</evidence>
<reference evidence="7" key="1">
    <citation type="submission" date="2010-11" db="EMBL/GenBank/DDBJ databases">
        <title>BsrBI restriction-modification system genes.</title>
        <authorList>
            <person name="Heiter D.F."/>
            <person name="Nwankwo D.O."/>
            <person name="Wilson G.G."/>
        </authorList>
    </citation>
    <scope>NUCLEOTIDE SEQUENCE</scope>
    <source>
        <strain evidence="7">CPW193</strain>
    </source>
</reference>
<proteinExistence type="inferred from homology"/>
<accession>E5Q8U4</accession>
<dbReference type="PIRSF" id="PIRSF000398">
    <property type="entry name" value="M_m6A_EcoRV"/>
    <property type="match status" value="1"/>
</dbReference>
<evidence type="ECO:0000256" key="3">
    <source>
        <dbReference type="ARBA" id="ARBA00022603"/>
    </source>
</evidence>
<evidence type="ECO:0000313" key="7">
    <source>
        <dbReference type="EMBL" id="ADR72999.1"/>
    </source>
</evidence>